<evidence type="ECO:0000313" key="3">
    <source>
        <dbReference type="Proteomes" id="UP001152622"/>
    </source>
</evidence>
<feature type="region of interest" description="Disordered" evidence="1">
    <location>
        <begin position="25"/>
        <end position="67"/>
    </location>
</feature>
<feature type="compositionally biased region" description="Acidic residues" evidence="1">
    <location>
        <begin position="32"/>
        <end position="51"/>
    </location>
</feature>
<reference evidence="2" key="1">
    <citation type="journal article" date="2023" name="Science">
        <title>Genome structures resolve the early diversification of teleost fishes.</title>
        <authorList>
            <person name="Parey E."/>
            <person name="Louis A."/>
            <person name="Montfort J."/>
            <person name="Bouchez O."/>
            <person name="Roques C."/>
            <person name="Iampietro C."/>
            <person name="Lluch J."/>
            <person name="Castinel A."/>
            <person name="Donnadieu C."/>
            <person name="Desvignes T."/>
            <person name="Floi Bucao C."/>
            <person name="Jouanno E."/>
            <person name="Wen M."/>
            <person name="Mejri S."/>
            <person name="Dirks R."/>
            <person name="Jansen H."/>
            <person name="Henkel C."/>
            <person name="Chen W.J."/>
            <person name="Zahm M."/>
            <person name="Cabau C."/>
            <person name="Klopp C."/>
            <person name="Thompson A.W."/>
            <person name="Robinson-Rechavi M."/>
            <person name="Braasch I."/>
            <person name="Lecointre G."/>
            <person name="Bobe J."/>
            <person name="Postlethwait J.H."/>
            <person name="Berthelot C."/>
            <person name="Roest Crollius H."/>
            <person name="Guiguen Y."/>
        </authorList>
    </citation>
    <scope>NUCLEOTIDE SEQUENCE</scope>
    <source>
        <strain evidence="2">WJC10195</strain>
    </source>
</reference>
<evidence type="ECO:0000256" key="1">
    <source>
        <dbReference type="SAM" id="MobiDB-lite"/>
    </source>
</evidence>
<protein>
    <submittedName>
        <fullName evidence="2">Uncharacterized protein</fullName>
    </submittedName>
</protein>
<organism evidence="2 3">
    <name type="scientific">Synaphobranchus kaupii</name>
    <name type="common">Kaup's arrowtooth eel</name>
    <dbReference type="NCBI Taxonomy" id="118154"/>
    <lineage>
        <taxon>Eukaryota</taxon>
        <taxon>Metazoa</taxon>
        <taxon>Chordata</taxon>
        <taxon>Craniata</taxon>
        <taxon>Vertebrata</taxon>
        <taxon>Euteleostomi</taxon>
        <taxon>Actinopterygii</taxon>
        <taxon>Neopterygii</taxon>
        <taxon>Teleostei</taxon>
        <taxon>Anguilliformes</taxon>
        <taxon>Synaphobranchidae</taxon>
        <taxon>Synaphobranchus</taxon>
    </lineage>
</organism>
<dbReference type="EMBL" id="JAINUF010000001">
    <property type="protein sequence ID" value="KAJ8382050.1"/>
    <property type="molecule type" value="Genomic_DNA"/>
</dbReference>
<gene>
    <name evidence="2" type="ORF">SKAU_G00028280</name>
</gene>
<dbReference type="Proteomes" id="UP001152622">
    <property type="component" value="Chromosome 1"/>
</dbReference>
<evidence type="ECO:0000313" key="2">
    <source>
        <dbReference type="EMBL" id="KAJ8382050.1"/>
    </source>
</evidence>
<sequence>MTSPVRCSFIEWLVQECQSDCLVAQGARTMSDSEESSSLSDEEEQSAEEEPVSALPPQADLEEEGPESICASPAFQCLDEVISQCP</sequence>
<proteinExistence type="predicted"/>
<accession>A0A9Q1JEQ7</accession>
<name>A0A9Q1JEQ7_SYNKA</name>
<keyword evidence="3" id="KW-1185">Reference proteome</keyword>
<comment type="caution">
    <text evidence="2">The sequence shown here is derived from an EMBL/GenBank/DDBJ whole genome shotgun (WGS) entry which is preliminary data.</text>
</comment>
<dbReference type="AlphaFoldDB" id="A0A9Q1JEQ7"/>